<dbReference type="EMBL" id="CP037423">
    <property type="protein sequence ID" value="QDV45825.1"/>
    <property type="molecule type" value="Genomic_DNA"/>
</dbReference>
<dbReference type="AlphaFoldDB" id="A0A518HYA2"/>
<gene>
    <name evidence="1" type="ORF">Enr13x_57280</name>
</gene>
<evidence type="ECO:0000313" key="2">
    <source>
        <dbReference type="Proteomes" id="UP000319004"/>
    </source>
</evidence>
<keyword evidence="2" id="KW-1185">Reference proteome</keyword>
<dbReference type="Proteomes" id="UP000319004">
    <property type="component" value="Chromosome"/>
</dbReference>
<accession>A0A518HYA2</accession>
<sequence>MPAFFLVLPFGYPSRLRQHGRENQSPLDSVEPSPFHETPEVEKLCGRKFETIEAFREFGKGTDQATFQRLAGLYGSLYFDEMAHPVELTRFGDYREIAPGIWFPHLATDVFVGQSASDPNKFRFSRGELRVITLETSGSLEETIATFVSEMPK</sequence>
<dbReference type="KEGG" id="snep:Enr13x_57280"/>
<evidence type="ECO:0000313" key="1">
    <source>
        <dbReference type="EMBL" id="QDV45825.1"/>
    </source>
</evidence>
<name>A0A518HYA2_9BACT</name>
<proteinExistence type="predicted"/>
<protein>
    <submittedName>
        <fullName evidence="1">Uncharacterized protein</fullName>
    </submittedName>
</protein>
<reference evidence="1 2" key="1">
    <citation type="submission" date="2019-03" db="EMBL/GenBank/DDBJ databases">
        <title>Deep-cultivation of Planctomycetes and their phenomic and genomic characterization uncovers novel biology.</title>
        <authorList>
            <person name="Wiegand S."/>
            <person name="Jogler M."/>
            <person name="Boedeker C."/>
            <person name="Pinto D."/>
            <person name="Vollmers J."/>
            <person name="Rivas-Marin E."/>
            <person name="Kohn T."/>
            <person name="Peeters S.H."/>
            <person name="Heuer A."/>
            <person name="Rast P."/>
            <person name="Oberbeckmann S."/>
            <person name="Bunk B."/>
            <person name="Jeske O."/>
            <person name="Meyerdierks A."/>
            <person name="Storesund J.E."/>
            <person name="Kallscheuer N."/>
            <person name="Luecker S."/>
            <person name="Lage O.M."/>
            <person name="Pohl T."/>
            <person name="Merkel B.J."/>
            <person name="Hornburger P."/>
            <person name="Mueller R.-W."/>
            <person name="Bruemmer F."/>
            <person name="Labrenz M."/>
            <person name="Spormann A.M."/>
            <person name="Op den Camp H."/>
            <person name="Overmann J."/>
            <person name="Amann R."/>
            <person name="Jetten M.S.M."/>
            <person name="Mascher T."/>
            <person name="Medema M.H."/>
            <person name="Devos D.P."/>
            <person name="Kaster A.-K."/>
            <person name="Ovreas L."/>
            <person name="Rohde M."/>
            <person name="Galperin M.Y."/>
            <person name="Jogler C."/>
        </authorList>
    </citation>
    <scope>NUCLEOTIDE SEQUENCE [LARGE SCALE GENOMIC DNA]</scope>
    <source>
        <strain evidence="1 2">Enr13</strain>
    </source>
</reference>
<organism evidence="1 2">
    <name type="scientific">Stieleria neptunia</name>
    <dbReference type="NCBI Taxonomy" id="2527979"/>
    <lineage>
        <taxon>Bacteria</taxon>
        <taxon>Pseudomonadati</taxon>
        <taxon>Planctomycetota</taxon>
        <taxon>Planctomycetia</taxon>
        <taxon>Pirellulales</taxon>
        <taxon>Pirellulaceae</taxon>
        <taxon>Stieleria</taxon>
    </lineage>
</organism>